<dbReference type="OrthoDB" id="376775at2157"/>
<name>E4NUP8_HALBP</name>
<dbReference type="CDD" id="cd20237">
    <property type="entry name" value="PFM_LIN24-like"/>
    <property type="match status" value="1"/>
</dbReference>
<accession>E4NUP8</accession>
<dbReference type="RefSeq" id="WP_006056172.1">
    <property type="nucleotide sequence ID" value="NC_014735.1"/>
</dbReference>
<reference evidence="3" key="1">
    <citation type="journal article" date="2009" name="Stand. Genomic Sci.">
        <title>Complete genome sequence of Halogeometricum borinquense type strain (PR3).</title>
        <authorList>
            <person name="Malfatti S."/>
            <person name="Tindall B.J."/>
            <person name="Schneider S."/>
            <person name="Fahnrich R."/>
            <person name="Lapidus A."/>
            <person name="Labuttii K."/>
            <person name="Copeland A."/>
            <person name="Glavina Del Rio T."/>
            <person name="Nolan M."/>
            <person name="Chen F."/>
            <person name="Lucas S."/>
            <person name="Tice H."/>
            <person name="Cheng J.F."/>
            <person name="Bruce D."/>
            <person name="Goodwin L."/>
            <person name="Pitluck S."/>
            <person name="Anderson I."/>
            <person name="Pati A."/>
            <person name="Ivanova N."/>
            <person name="Mavromatis K."/>
            <person name="Chen A."/>
            <person name="Palaniappan K."/>
            <person name="D'haeseleer P."/>
            <person name="Goker M."/>
            <person name="Bristow J."/>
            <person name="Eisen J.A."/>
            <person name="Markowitz V."/>
            <person name="Hugenholtz P."/>
            <person name="Kyrpides N.C."/>
            <person name="Klenk H.P."/>
            <person name="Chain P."/>
        </authorList>
    </citation>
    <scope>NUCLEOTIDE SEQUENCE [LARGE SCALE GENOMIC DNA]</scope>
    <source>
        <strain evidence="3">ATCC 700274 / DSM 11551 / JCM 10706 / KCTC 4070 / PR3</strain>
        <plasmid evidence="3">pHBOR01</plasmid>
    </source>
</reference>
<evidence type="ECO:0000313" key="3">
    <source>
        <dbReference type="Proteomes" id="UP000006663"/>
    </source>
</evidence>
<keyword evidence="3" id="KW-1185">Reference proteome</keyword>
<evidence type="ECO:0000313" key="2">
    <source>
        <dbReference type="EMBL" id="ELY25670.1"/>
    </source>
</evidence>
<organism evidence="1 3">
    <name type="scientific">Halogeometricum borinquense (strain ATCC 700274 / DSM 11551 / JCM 10706 / KCTC 4070 / PR3)</name>
    <dbReference type="NCBI Taxonomy" id="469382"/>
    <lineage>
        <taxon>Archaea</taxon>
        <taxon>Methanobacteriati</taxon>
        <taxon>Methanobacteriota</taxon>
        <taxon>Stenosarchaea group</taxon>
        <taxon>Halobacteria</taxon>
        <taxon>Halobacteriales</taxon>
        <taxon>Haloferacaceae</taxon>
        <taxon>Halogeometricum</taxon>
    </lineage>
</organism>
<dbReference type="SUPFAM" id="SSF56973">
    <property type="entry name" value="Aerolisin/ETX pore-forming domain"/>
    <property type="match status" value="1"/>
</dbReference>
<dbReference type="Proteomes" id="UP000006663">
    <property type="component" value="Plasmid pHBOR01"/>
</dbReference>
<protein>
    <submittedName>
        <fullName evidence="1">Uncharacterized protein</fullName>
    </submittedName>
</protein>
<dbReference type="Gene3D" id="2.170.15.10">
    <property type="entry name" value="Proaerolysin, chain A, domain 3"/>
    <property type="match status" value="1"/>
</dbReference>
<evidence type="ECO:0000313" key="1">
    <source>
        <dbReference type="EMBL" id="ADQ68768.1"/>
    </source>
</evidence>
<geneLocation type="plasmid" evidence="1 3">
    <name>pHBOR01</name>
</geneLocation>
<sequence>MEIIEMIEDWTQEWMNQRRGGNNWDWNHTNPTFKNYYDSYGLDLQPTSGDYQIESQSTSSKSVFTSTYGPNDYPTEASFQHTHTQEDRFSWSLEDSLSYGEDVSIEVGVPDIFSANVGNHYEISLTTTQEQTRSNQTEWTQHQTFHLPEDETARVEMIVDVIEARAKKDVSVVATGSVAAGLNHTWNGHYFWFLPIGELADEFSTHPGVKVKDNHQVEFTTKLNMTGNAGVNSRIQIKREDKEGMTTVQTFNHIHHPEQLLTGAQTQKPTAD</sequence>
<evidence type="ECO:0000313" key="4">
    <source>
        <dbReference type="Proteomes" id="UP000011585"/>
    </source>
</evidence>
<dbReference type="Proteomes" id="UP000011585">
    <property type="component" value="Unassembled WGS sequence"/>
</dbReference>
<proteinExistence type="predicted"/>
<keyword evidence="1" id="KW-0614">Plasmid</keyword>
<reference evidence="2 4" key="3">
    <citation type="journal article" date="2014" name="PLoS Genet.">
        <title>Phylogenetically driven sequencing of extremely halophilic archaea reveals strategies for static and dynamic osmo-response.</title>
        <authorList>
            <person name="Becker E.A."/>
            <person name="Seitzer P.M."/>
            <person name="Tritt A."/>
            <person name="Larsen D."/>
            <person name="Krusor M."/>
            <person name="Yao A.I."/>
            <person name="Wu D."/>
            <person name="Madern D."/>
            <person name="Eisen J.A."/>
            <person name="Darling A.E."/>
            <person name="Facciotti M.T."/>
        </authorList>
    </citation>
    <scope>NUCLEOTIDE SEQUENCE [LARGE SCALE GENOMIC DNA]</scope>
    <source>
        <strain evidence="2 4">DSM 11551</strain>
    </source>
</reference>
<gene>
    <name evidence="1" type="ordered locus">Hbor_32360</name>
    <name evidence="2" type="ORF">C499_14345</name>
</gene>
<dbReference type="EMBL" id="CP001691">
    <property type="protein sequence ID" value="ADQ68768.1"/>
    <property type="molecule type" value="Genomic_DNA"/>
</dbReference>
<dbReference type="AlphaFoldDB" id="E4NUP8"/>
<dbReference type="KEGG" id="hbo:Hbor_32360"/>
<dbReference type="HOGENOM" id="CLU_1021592_0_0_2"/>
<dbReference type="GeneID" id="9989184"/>
<reference evidence="1" key="2">
    <citation type="submission" date="2009-08" db="EMBL/GenBank/DDBJ databases">
        <title>The complete plasmid1 of Halogeometricum borinquense DSM 11551.</title>
        <authorList>
            <consortium name="US DOE Joint Genome Institute (JGI-PGF)"/>
            <person name="Lucas S."/>
            <person name="Copeland A."/>
            <person name="Lapidus A."/>
            <person name="Glavina del Rio T."/>
            <person name="Dalin E."/>
            <person name="Tice H."/>
            <person name="Bruce D."/>
            <person name="Goodwin L."/>
            <person name="Pitluck S."/>
            <person name="Kyrpides N."/>
            <person name="Mavromatis K."/>
            <person name="Mikhailova N."/>
            <person name="Anderson I."/>
            <person name="Brettin T."/>
            <person name="Detter J.C."/>
            <person name="Han C."/>
            <person name="Larimer F."/>
            <person name="Land M."/>
            <person name="Hauser L."/>
            <person name="Markowitz V."/>
            <person name="Cheng J.-F."/>
            <person name="Hugenholtz P."/>
            <person name="Woyke T."/>
            <person name="Wu D."/>
            <person name="Tindal B."/>
            <person name="Klenk H.-P."/>
            <person name="Eisen J.A."/>
        </authorList>
    </citation>
    <scope>NUCLEOTIDE SEQUENCE</scope>
    <source>
        <strain evidence="1">PR 3</strain>
        <plasmid evidence="1">pHBOR01</plasmid>
    </source>
</reference>
<dbReference type="EMBL" id="AOHT01000044">
    <property type="protein sequence ID" value="ELY25670.1"/>
    <property type="molecule type" value="Genomic_DNA"/>
</dbReference>